<sequence>MQWCGFDTQGFGFDQSSRPRNRRKDGLNPPVIVWRTGDWTELFDAHSLLLFKLTRFDICSARLVHVHDEARQDKAIRIQSIRCRTCHGGRREEKGRKTVRPNRTRTRRPLTIQERRETEEDGKGRAPVQIRTVHPIPSHPISSLVVLYETNGVAIF</sequence>
<dbReference type="RefSeq" id="XP_009160243.1">
    <property type="nucleotide sequence ID" value="XM_009161995.1"/>
</dbReference>
<dbReference type="GeneID" id="20312403"/>
<proteinExistence type="predicted"/>
<dbReference type="VEuPathDB" id="FungiDB:HMPREF1120_07764"/>
<reference evidence="1" key="1">
    <citation type="submission" date="2011-07" db="EMBL/GenBank/DDBJ databases">
        <title>The Genome Sequence of Exophiala (Wangiella) dermatitidis NIH/UT8656.</title>
        <authorList>
            <consortium name="The Broad Institute Genome Sequencing Platform"/>
            <person name="Cuomo C."/>
            <person name="Wang Z."/>
            <person name="Hunicke-Smith S."/>
            <person name="Szanislo P.J."/>
            <person name="Earl A."/>
            <person name="Young S.K."/>
            <person name="Zeng Q."/>
            <person name="Gargeya S."/>
            <person name="Fitzgerald M."/>
            <person name="Haas B."/>
            <person name="Abouelleil A."/>
            <person name="Alvarado L."/>
            <person name="Arachchi H.M."/>
            <person name="Berlin A."/>
            <person name="Brown A."/>
            <person name="Chapman S.B."/>
            <person name="Chen Z."/>
            <person name="Dunbar C."/>
            <person name="Freedman E."/>
            <person name="Gearin G."/>
            <person name="Gellesch M."/>
            <person name="Goldberg J."/>
            <person name="Griggs A."/>
            <person name="Gujja S."/>
            <person name="Heiman D."/>
            <person name="Howarth C."/>
            <person name="Larson L."/>
            <person name="Lui A."/>
            <person name="MacDonald P.J.P."/>
            <person name="Montmayeur A."/>
            <person name="Murphy C."/>
            <person name="Neiman D."/>
            <person name="Pearson M."/>
            <person name="Priest M."/>
            <person name="Roberts A."/>
            <person name="Saif S."/>
            <person name="Shea T."/>
            <person name="Shenoy N."/>
            <person name="Sisk P."/>
            <person name="Stolte C."/>
            <person name="Sykes S."/>
            <person name="Wortman J."/>
            <person name="Nusbaum C."/>
            <person name="Birren B."/>
        </authorList>
    </citation>
    <scope>NUCLEOTIDE SEQUENCE</scope>
    <source>
        <strain evidence="1">NIH/UT8656</strain>
    </source>
</reference>
<dbReference type="HOGENOM" id="CLU_1686580_0_0_1"/>
<dbReference type="AlphaFoldDB" id="H6C570"/>
<gene>
    <name evidence="1" type="ORF">HMPREF1120_07764</name>
</gene>
<organism evidence="1 2">
    <name type="scientific">Exophiala dermatitidis (strain ATCC 34100 / CBS 525.76 / NIH/UT8656)</name>
    <name type="common">Black yeast</name>
    <name type="synonym">Wangiella dermatitidis</name>
    <dbReference type="NCBI Taxonomy" id="858893"/>
    <lineage>
        <taxon>Eukaryota</taxon>
        <taxon>Fungi</taxon>
        <taxon>Dikarya</taxon>
        <taxon>Ascomycota</taxon>
        <taxon>Pezizomycotina</taxon>
        <taxon>Eurotiomycetes</taxon>
        <taxon>Chaetothyriomycetidae</taxon>
        <taxon>Chaetothyriales</taxon>
        <taxon>Herpotrichiellaceae</taxon>
        <taxon>Exophiala</taxon>
    </lineage>
</organism>
<name>H6C570_EXODN</name>
<protein>
    <submittedName>
        <fullName evidence="1">Uncharacterized protein</fullName>
    </submittedName>
</protein>
<accession>H6C570</accession>
<evidence type="ECO:0000313" key="1">
    <source>
        <dbReference type="EMBL" id="EHY59782.1"/>
    </source>
</evidence>
<dbReference type="EMBL" id="JH226135">
    <property type="protein sequence ID" value="EHY59782.1"/>
    <property type="molecule type" value="Genomic_DNA"/>
</dbReference>
<dbReference type="InParanoid" id="H6C570"/>
<dbReference type="Proteomes" id="UP000007304">
    <property type="component" value="Unassembled WGS sequence"/>
</dbReference>
<keyword evidence="2" id="KW-1185">Reference proteome</keyword>
<evidence type="ECO:0000313" key="2">
    <source>
        <dbReference type="Proteomes" id="UP000007304"/>
    </source>
</evidence>